<dbReference type="Gene3D" id="3.90.79.10">
    <property type="entry name" value="Nucleoside Triphosphate Pyrophosphohydrolase"/>
    <property type="match status" value="1"/>
</dbReference>
<keyword evidence="3" id="KW-1185">Reference proteome</keyword>
<dbReference type="PROSITE" id="PS51462">
    <property type="entry name" value="NUDIX"/>
    <property type="match status" value="1"/>
</dbReference>
<name>A0A937DE06_9BACT</name>
<dbReference type="Pfam" id="PF21906">
    <property type="entry name" value="WHD_NrtR"/>
    <property type="match status" value="1"/>
</dbReference>
<dbReference type="AlphaFoldDB" id="A0A937DE06"/>
<sequence length="242" mass="28359">MATFHYNPHISVDCVIFGFDDEKINILLIKRKQIDKKVYALPGDLVKKGEDLDVAAARILSELTGLSNVYQEQFKTFGSPDRIQDPADIEWLKSIREHPEARVITVGYNAIIKTNDFEIHASSFAEEVMWHPIEKPQKLAFDHNDIANTGWAMLREKIKREPIVAFNLLPKKFTLRQLQTLYEAIVGNELDKRNFRKRMLRNKFIVPLDEKEQNVSHKPAQYFAFDKEIYKEDFAKDQWFLF</sequence>
<dbReference type="PANTHER" id="PTHR43736">
    <property type="entry name" value="ADP-RIBOSE PYROPHOSPHATASE"/>
    <property type="match status" value="1"/>
</dbReference>
<dbReference type="PANTHER" id="PTHR43736:SF4">
    <property type="entry name" value="SLR1690 PROTEIN"/>
    <property type="match status" value="1"/>
</dbReference>
<dbReference type="GO" id="GO:0016787">
    <property type="term" value="F:hydrolase activity"/>
    <property type="evidence" value="ECO:0007669"/>
    <property type="project" value="UniProtKB-KW"/>
</dbReference>
<evidence type="ECO:0000259" key="1">
    <source>
        <dbReference type="PROSITE" id="PS51462"/>
    </source>
</evidence>
<dbReference type="RefSeq" id="WP_201918638.1">
    <property type="nucleotide sequence ID" value="NZ_JAERQG010000001.1"/>
</dbReference>
<keyword evidence="2" id="KW-0378">Hydrolase</keyword>
<gene>
    <name evidence="2" type="ORF">JKP34_05835</name>
</gene>
<dbReference type="InterPro" id="IPR000086">
    <property type="entry name" value="NUDIX_hydrolase_dom"/>
</dbReference>
<dbReference type="Gene3D" id="1.10.10.10">
    <property type="entry name" value="Winged helix-like DNA-binding domain superfamily/Winged helix DNA-binding domain"/>
    <property type="match status" value="1"/>
</dbReference>
<dbReference type="InterPro" id="IPR036388">
    <property type="entry name" value="WH-like_DNA-bd_sf"/>
</dbReference>
<organism evidence="2 3">
    <name type="scientific">Marivirga atlantica</name>
    <dbReference type="NCBI Taxonomy" id="1548457"/>
    <lineage>
        <taxon>Bacteria</taxon>
        <taxon>Pseudomonadati</taxon>
        <taxon>Bacteroidota</taxon>
        <taxon>Cytophagia</taxon>
        <taxon>Cytophagales</taxon>
        <taxon>Marivirgaceae</taxon>
        <taxon>Marivirga</taxon>
    </lineage>
</organism>
<accession>A0A937DE06</accession>
<dbReference type="EMBL" id="JAERQG010000001">
    <property type="protein sequence ID" value="MBL0764762.1"/>
    <property type="molecule type" value="Genomic_DNA"/>
</dbReference>
<dbReference type="CDD" id="cd18873">
    <property type="entry name" value="NUDIX_NadM_like"/>
    <property type="match status" value="1"/>
</dbReference>
<dbReference type="InterPro" id="IPR054105">
    <property type="entry name" value="WHD_NrtR"/>
</dbReference>
<protein>
    <submittedName>
        <fullName evidence="2">NUDIX hydrolase</fullName>
    </submittedName>
</protein>
<dbReference type="Pfam" id="PF00293">
    <property type="entry name" value="NUDIX"/>
    <property type="match status" value="1"/>
</dbReference>
<feature type="domain" description="Nudix hydrolase" evidence="1">
    <location>
        <begin position="7"/>
        <end position="154"/>
    </location>
</feature>
<dbReference type="SUPFAM" id="SSF46785">
    <property type="entry name" value="Winged helix' DNA-binding domain"/>
    <property type="match status" value="1"/>
</dbReference>
<dbReference type="Proteomes" id="UP000642920">
    <property type="component" value="Unassembled WGS sequence"/>
</dbReference>
<reference evidence="2" key="1">
    <citation type="submission" date="2021-01" db="EMBL/GenBank/DDBJ databases">
        <title>Marivirga sp. nov., isolated from intertidal surface sediments.</title>
        <authorList>
            <person name="Zhang M."/>
        </authorList>
    </citation>
    <scope>NUCLEOTIDE SEQUENCE</scope>
    <source>
        <strain evidence="2">SM1354</strain>
    </source>
</reference>
<proteinExistence type="predicted"/>
<dbReference type="InterPro" id="IPR015797">
    <property type="entry name" value="NUDIX_hydrolase-like_dom_sf"/>
</dbReference>
<comment type="caution">
    <text evidence="2">The sequence shown here is derived from an EMBL/GenBank/DDBJ whole genome shotgun (WGS) entry which is preliminary data.</text>
</comment>
<dbReference type="InterPro" id="IPR036390">
    <property type="entry name" value="WH_DNA-bd_sf"/>
</dbReference>
<evidence type="ECO:0000313" key="2">
    <source>
        <dbReference type="EMBL" id="MBL0764762.1"/>
    </source>
</evidence>
<evidence type="ECO:0000313" key="3">
    <source>
        <dbReference type="Proteomes" id="UP000642920"/>
    </source>
</evidence>
<dbReference type="SUPFAM" id="SSF55811">
    <property type="entry name" value="Nudix"/>
    <property type="match status" value="1"/>
</dbReference>